<evidence type="ECO:0000259" key="12">
    <source>
        <dbReference type="PROSITE" id="PS50071"/>
    </source>
</evidence>
<organism evidence="13 14">
    <name type="scientific">Hibiscus syriacus</name>
    <name type="common">Rose of Sharon</name>
    <dbReference type="NCBI Taxonomy" id="106335"/>
    <lineage>
        <taxon>Eukaryota</taxon>
        <taxon>Viridiplantae</taxon>
        <taxon>Streptophyta</taxon>
        <taxon>Embryophyta</taxon>
        <taxon>Tracheophyta</taxon>
        <taxon>Spermatophyta</taxon>
        <taxon>Magnoliopsida</taxon>
        <taxon>eudicotyledons</taxon>
        <taxon>Gunneridae</taxon>
        <taxon>Pentapetalae</taxon>
        <taxon>rosids</taxon>
        <taxon>malvids</taxon>
        <taxon>Malvales</taxon>
        <taxon>Malvaceae</taxon>
        <taxon>Malvoideae</taxon>
        <taxon>Hibiscus</taxon>
    </lineage>
</organism>
<evidence type="ECO:0000313" key="13">
    <source>
        <dbReference type="EMBL" id="KAE8657038.1"/>
    </source>
</evidence>
<keyword evidence="5 8" id="KW-0371">Homeobox</keyword>
<accession>A0A6A2WFH7</accession>
<evidence type="ECO:0000256" key="7">
    <source>
        <dbReference type="ARBA" id="ARBA00023242"/>
    </source>
</evidence>
<dbReference type="Proteomes" id="UP000436088">
    <property type="component" value="Unassembled WGS sequence"/>
</dbReference>
<dbReference type="InterPro" id="IPR009057">
    <property type="entry name" value="Homeodomain-like_sf"/>
</dbReference>
<dbReference type="Pfam" id="PF02183">
    <property type="entry name" value="HALZ"/>
    <property type="match status" value="1"/>
</dbReference>
<evidence type="ECO:0000256" key="3">
    <source>
        <dbReference type="ARBA" id="ARBA00023015"/>
    </source>
</evidence>
<keyword evidence="6" id="KW-0804">Transcription</keyword>
<evidence type="ECO:0000256" key="11">
    <source>
        <dbReference type="SAM" id="MobiDB-lite"/>
    </source>
</evidence>
<evidence type="ECO:0000256" key="9">
    <source>
        <dbReference type="RuleBase" id="RU000682"/>
    </source>
</evidence>
<evidence type="ECO:0000256" key="4">
    <source>
        <dbReference type="ARBA" id="ARBA00023125"/>
    </source>
</evidence>
<keyword evidence="14" id="KW-1185">Reference proteome</keyword>
<dbReference type="GO" id="GO:0005634">
    <property type="term" value="C:nucleus"/>
    <property type="evidence" value="ECO:0007669"/>
    <property type="project" value="UniProtKB-SubCell"/>
</dbReference>
<dbReference type="Gene3D" id="1.10.10.60">
    <property type="entry name" value="Homeodomain-like"/>
    <property type="match status" value="1"/>
</dbReference>
<keyword evidence="7 8" id="KW-0539">Nucleus</keyword>
<evidence type="ECO:0000256" key="1">
    <source>
        <dbReference type="ARBA" id="ARBA00004123"/>
    </source>
</evidence>
<dbReference type="AlphaFoldDB" id="A0A6A2WFH7"/>
<dbReference type="InterPro" id="IPR017970">
    <property type="entry name" value="Homeobox_CS"/>
</dbReference>
<dbReference type="SMART" id="SM00340">
    <property type="entry name" value="HALZ"/>
    <property type="match status" value="1"/>
</dbReference>
<dbReference type="InterPro" id="IPR050762">
    <property type="entry name" value="HD-ZIP_Homeobox_LZ_Class_II"/>
</dbReference>
<evidence type="ECO:0000256" key="2">
    <source>
        <dbReference type="ARBA" id="ARBA00006074"/>
    </source>
</evidence>
<dbReference type="CDD" id="cd00086">
    <property type="entry name" value="homeodomain"/>
    <property type="match status" value="1"/>
</dbReference>
<name>A0A6A2WFH7_HIBSY</name>
<comment type="subcellular location">
    <subcellularLocation>
        <location evidence="1 8 9">Nucleus</location>
    </subcellularLocation>
</comment>
<feature type="compositionally biased region" description="Basic and acidic residues" evidence="11">
    <location>
        <begin position="109"/>
        <end position="119"/>
    </location>
</feature>
<dbReference type="PROSITE" id="PS00027">
    <property type="entry name" value="HOMEOBOX_1"/>
    <property type="match status" value="1"/>
</dbReference>
<feature type="coiled-coil region" evidence="10">
    <location>
        <begin position="176"/>
        <end position="220"/>
    </location>
</feature>
<dbReference type="PANTHER" id="PTHR45714:SF24">
    <property type="entry name" value="HOMEOBOX DOMAIN-CONTAINING PROTEIN"/>
    <property type="match status" value="1"/>
</dbReference>
<dbReference type="SMART" id="SM00389">
    <property type="entry name" value="HOX"/>
    <property type="match status" value="1"/>
</dbReference>
<gene>
    <name evidence="13" type="ORF">F3Y22_tig00116997pilonHSYRG00873</name>
</gene>
<dbReference type="SUPFAM" id="SSF46689">
    <property type="entry name" value="Homeodomain-like"/>
    <property type="match status" value="1"/>
</dbReference>
<reference evidence="13" key="1">
    <citation type="submission" date="2019-09" db="EMBL/GenBank/DDBJ databases">
        <title>Draft genome information of white flower Hibiscus syriacus.</title>
        <authorList>
            <person name="Kim Y.-M."/>
        </authorList>
    </citation>
    <scope>NUCLEOTIDE SEQUENCE [LARGE SCALE GENOMIC DNA]</scope>
    <source>
        <strain evidence="13">YM2019G1</strain>
    </source>
</reference>
<feature type="region of interest" description="Disordered" evidence="11">
    <location>
        <begin position="109"/>
        <end position="130"/>
    </location>
</feature>
<dbReference type="GO" id="GO:0043565">
    <property type="term" value="F:sequence-specific DNA binding"/>
    <property type="evidence" value="ECO:0007669"/>
    <property type="project" value="InterPro"/>
</dbReference>
<feature type="DNA-binding region" description="Homeobox" evidence="8">
    <location>
        <begin position="126"/>
        <end position="185"/>
    </location>
</feature>
<comment type="similarity">
    <text evidence="2">Belongs to the HD-ZIP homeobox family. Class II subfamily.</text>
</comment>
<proteinExistence type="inferred from homology"/>
<dbReference type="EMBL" id="VEPZ02001762">
    <property type="protein sequence ID" value="KAE8657038.1"/>
    <property type="molecule type" value="Genomic_DNA"/>
</dbReference>
<dbReference type="Pfam" id="PF00046">
    <property type="entry name" value="Homeodomain"/>
    <property type="match status" value="1"/>
</dbReference>
<sequence length="331" mass="37537">MGVDDIHSTGLCLGLGIGCLVKQEVFSRSNHQQQKKKKSFVKHDEFSPFLSLGPSHDMHGSFVKFDSSKARGESVDLQQRQASSLSLSTVSSFSNSSVKRERDFGGEEVELERVSSRASDEDEEGGPRKKLRLSREQYAILEDSFKGHSTVDPKQKQALAELLNLRPRQVEVWFQNRRARTKLKRIEVDCELLKKRCETLTEENKRLHKELQELKSLKLTASYYMQLPAATLSMFPCCEKVDNGGEGPSASASNTFTIGPKSHLFSPFTHPICSLLDNLFRAIEHCYFSSRLSVRKKLNGGCLGCLMTKKEKTWKKWKDEQFAHKVNPSFN</sequence>
<feature type="domain" description="Homeobox" evidence="12">
    <location>
        <begin position="124"/>
        <end position="184"/>
    </location>
</feature>
<evidence type="ECO:0000256" key="6">
    <source>
        <dbReference type="ARBA" id="ARBA00023163"/>
    </source>
</evidence>
<keyword evidence="10" id="KW-0175">Coiled coil</keyword>
<keyword evidence="3" id="KW-0805">Transcription regulation</keyword>
<comment type="caution">
    <text evidence="13">The sequence shown here is derived from an EMBL/GenBank/DDBJ whole genome shotgun (WGS) entry which is preliminary data.</text>
</comment>
<dbReference type="GO" id="GO:0000981">
    <property type="term" value="F:DNA-binding transcription factor activity, RNA polymerase II-specific"/>
    <property type="evidence" value="ECO:0007669"/>
    <property type="project" value="InterPro"/>
</dbReference>
<dbReference type="InterPro" id="IPR003106">
    <property type="entry name" value="Leu_zip_homeo"/>
</dbReference>
<dbReference type="PANTHER" id="PTHR45714">
    <property type="entry name" value="HOMEOBOX-LEUCINE ZIPPER PROTEIN HAT14"/>
    <property type="match status" value="1"/>
</dbReference>
<evidence type="ECO:0000256" key="8">
    <source>
        <dbReference type="PROSITE-ProRule" id="PRU00108"/>
    </source>
</evidence>
<evidence type="ECO:0000256" key="5">
    <source>
        <dbReference type="ARBA" id="ARBA00023155"/>
    </source>
</evidence>
<dbReference type="PROSITE" id="PS50071">
    <property type="entry name" value="HOMEOBOX_2"/>
    <property type="match status" value="1"/>
</dbReference>
<evidence type="ECO:0000313" key="14">
    <source>
        <dbReference type="Proteomes" id="UP000436088"/>
    </source>
</evidence>
<evidence type="ECO:0000256" key="10">
    <source>
        <dbReference type="SAM" id="Coils"/>
    </source>
</evidence>
<dbReference type="InterPro" id="IPR001356">
    <property type="entry name" value="HD"/>
</dbReference>
<keyword evidence="4 8" id="KW-0238">DNA-binding</keyword>
<protein>
    <submittedName>
        <fullName evidence="13">Homeobox-leucine zipper protein HOX19</fullName>
    </submittedName>
</protein>